<reference evidence="4 5" key="1">
    <citation type="journal article" date="2015" name="Sci. Rep.">
        <title>Genome of the facultative scuticociliatosis pathogen Pseudocohnilembus persalinus provides insight into its virulence through horizontal gene transfer.</title>
        <authorList>
            <person name="Xiong J."/>
            <person name="Wang G."/>
            <person name="Cheng J."/>
            <person name="Tian M."/>
            <person name="Pan X."/>
            <person name="Warren A."/>
            <person name="Jiang C."/>
            <person name="Yuan D."/>
            <person name="Miao W."/>
        </authorList>
    </citation>
    <scope>NUCLEOTIDE SEQUENCE [LARGE SCALE GENOMIC DNA]</scope>
    <source>
        <strain evidence="4">36N120E</strain>
    </source>
</reference>
<proteinExistence type="inferred from homology"/>
<dbReference type="OrthoDB" id="276515at2759"/>
<evidence type="ECO:0000256" key="1">
    <source>
        <dbReference type="ARBA" id="ARBA00010774"/>
    </source>
</evidence>
<keyword evidence="4" id="KW-0269">Exonuclease</keyword>
<dbReference type="Gene3D" id="3.60.10.10">
    <property type="entry name" value="Endonuclease/exonuclease/phosphatase"/>
    <property type="match status" value="1"/>
</dbReference>
<dbReference type="EMBL" id="LDAU01000194">
    <property type="protein sequence ID" value="KRX00234.1"/>
    <property type="molecule type" value="Genomic_DNA"/>
</dbReference>
<evidence type="ECO:0000259" key="3">
    <source>
        <dbReference type="Pfam" id="PF03372"/>
    </source>
</evidence>
<dbReference type="SUPFAM" id="SSF56219">
    <property type="entry name" value="DNase I-like"/>
    <property type="match status" value="1"/>
</dbReference>
<comment type="caution">
    <text evidence="4">The sequence shown here is derived from an EMBL/GenBank/DDBJ whole genome shotgun (WGS) entry which is preliminary data.</text>
</comment>
<keyword evidence="5" id="KW-1185">Reference proteome</keyword>
<gene>
    <name evidence="4" type="ORF">PPERSA_10733</name>
</gene>
<accession>A0A0V0QDF8</accession>
<dbReference type="GO" id="GO:0006139">
    <property type="term" value="P:nucleobase-containing compound metabolic process"/>
    <property type="evidence" value="ECO:0007669"/>
    <property type="project" value="UniProtKB-ARBA"/>
</dbReference>
<keyword evidence="2" id="KW-0378">Hydrolase</keyword>
<evidence type="ECO:0000256" key="2">
    <source>
        <dbReference type="ARBA" id="ARBA00022801"/>
    </source>
</evidence>
<sequence length="280" mass="33137">MMNQLNLISTKDSFSILTWNTLANQLCDSQSFPKVSDFSLNFDRRIKKIIEIIQSYNPDIISLEEVDYADHLDTLLQNEHHTYFKPKEEGRDGIYVAVKKSKFLIKSQSSHNYLDQNGKQMTQLFVLSHLQFQQNPEKQIILASTHLKAKEQFESIREQQIKNFLQTISHQIKNFYDNQNEKSQTFDQFPLIFTGDFNTEPLCPSILNLTQSLFQKYDIPFKCAFEANDITTFKIREKTYLRKIDYMFYNTKAFLPTIQNNLPIKQKNEQQIQQENKKLY</sequence>
<evidence type="ECO:0000313" key="5">
    <source>
        <dbReference type="Proteomes" id="UP000054937"/>
    </source>
</evidence>
<keyword evidence="4" id="KW-0540">Nuclease</keyword>
<dbReference type="InterPro" id="IPR050410">
    <property type="entry name" value="CCR4/nocturin_mRNA_transcr"/>
</dbReference>
<dbReference type="GO" id="GO:0000175">
    <property type="term" value="F:3'-5'-RNA exonuclease activity"/>
    <property type="evidence" value="ECO:0007669"/>
    <property type="project" value="TreeGrafter"/>
</dbReference>
<dbReference type="Proteomes" id="UP000054937">
    <property type="component" value="Unassembled WGS sequence"/>
</dbReference>
<organism evidence="4 5">
    <name type="scientific">Pseudocohnilembus persalinus</name>
    <name type="common">Ciliate</name>
    <dbReference type="NCBI Taxonomy" id="266149"/>
    <lineage>
        <taxon>Eukaryota</taxon>
        <taxon>Sar</taxon>
        <taxon>Alveolata</taxon>
        <taxon>Ciliophora</taxon>
        <taxon>Intramacronucleata</taxon>
        <taxon>Oligohymenophorea</taxon>
        <taxon>Scuticociliatia</taxon>
        <taxon>Philasterida</taxon>
        <taxon>Pseudocohnilembidae</taxon>
        <taxon>Pseudocohnilembus</taxon>
    </lineage>
</organism>
<protein>
    <submittedName>
        <fullName evidence="4">Endonuclease/exonuclease/phosphatase</fullName>
    </submittedName>
</protein>
<dbReference type="Pfam" id="PF03372">
    <property type="entry name" value="Exo_endo_phos"/>
    <property type="match status" value="1"/>
</dbReference>
<dbReference type="InterPro" id="IPR036691">
    <property type="entry name" value="Endo/exonu/phosph_ase_sf"/>
</dbReference>
<keyword evidence="4" id="KW-0255">Endonuclease</keyword>
<dbReference type="InParanoid" id="A0A0V0QDF8"/>
<dbReference type="InterPro" id="IPR005135">
    <property type="entry name" value="Endo/exonuclease/phosphatase"/>
</dbReference>
<dbReference type="GO" id="GO:0004519">
    <property type="term" value="F:endonuclease activity"/>
    <property type="evidence" value="ECO:0007669"/>
    <property type="project" value="UniProtKB-KW"/>
</dbReference>
<comment type="similarity">
    <text evidence="1">Belongs to the CCR4/nocturin family.</text>
</comment>
<dbReference type="PANTHER" id="PTHR12121">
    <property type="entry name" value="CARBON CATABOLITE REPRESSOR PROTEIN 4"/>
    <property type="match status" value="1"/>
</dbReference>
<evidence type="ECO:0000313" key="4">
    <source>
        <dbReference type="EMBL" id="KRX00234.1"/>
    </source>
</evidence>
<feature type="domain" description="Endonuclease/exonuclease/phosphatase" evidence="3">
    <location>
        <begin position="17"/>
        <end position="252"/>
    </location>
</feature>
<dbReference type="AlphaFoldDB" id="A0A0V0QDF8"/>
<dbReference type="PANTHER" id="PTHR12121:SF45">
    <property type="entry name" value="NOCTURNIN"/>
    <property type="match status" value="1"/>
</dbReference>
<name>A0A0V0QDF8_PSEPJ</name>